<name>A0A392SLW9_9FABA</name>
<dbReference type="AlphaFoldDB" id="A0A392SLW9"/>
<evidence type="ECO:0000313" key="2">
    <source>
        <dbReference type="EMBL" id="MCI49888.1"/>
    </source>
</evidence>
<dbReference type="InterPro" id="IPR053151">
    <property type="entry name" value="RNase_H-like"/>
</dbReference>
<accession>A0A392SLW9</accession>
<dbReference type="PANTHER" id="PTHR47723">
    <property type="entry name" value="OS05G0353850 PROTEIN"/>
    <property type="match status" value="1"/>
</dbReference>
<dbReference type="InterPro" id="IPR002156">
    <property type="entry name" value="RNaseH_domain"/>
</dbReference>
<dbReference type="EMBL" id="LXQA010408237">
    <property type="protein sequence ID" value="MCI49888.1"/>
    <property type="molecule type" value="Genomic_DNA"/>
</dbReference>
<feature type="domain" description="RNase H type-1" evidence="1">
    <location>
        <begin position="6"/>
        <end position="74"/>
    </location>
</feature>
<dbReference type="CDD" id="cd06222">
    <property type="entry name" value="RNase_H_like"/>
    <property type="match status" value="1"/>
</dbReference>
<feature type="non-terminal residue" evidence="2">
    <location>
        <position position="1"/>
    </location>
</feature>
<reference evidence="2 3" key="1">
    <citation type="journal article" date="2018" name="Front. Plant Sci.">
        <title>Red Clover (Trifolium pratense) and Zigzag Clover (T. medium) - A Picture of Genomic Similarities and Differences.</title>
        <authorList>
            <person name="Dluhosova J."/>
            <person name="Istvanek J."/>
            <person name="Nedelnik J."/>
            <person name="Repkova J."/>
        </authorList>
    </citation>
    <scope>NUCLEOTIDE SEQUENCE [LARGE SCALE GENOMIC DNA]</scope>
    <source>
        <strain evidence="3">cv. 10/8</strain>
        <tissue evidence="2">Leaf</tissue>
    </source>
</reference>
<proteinExistence type="predicted"/>
<dbReference type="GO" id="GO:0003676">
    <property type="term" value="F:nucleic acid binding"/>
    <property type="evidence" value="ECO:0007669"/>
    <property type="project" value="InterPro"/>
</dbReference>
<dbReference type="InterPro" id="IPR044730">
    <property type="entry name" value="RNase_H-like_dom_plant"/>
</dbReference>
<evidence type="ECO:0000313" key="3">
    <source>
        <dbReference type="Proteomes" id="UP000265520"/>
    </source>
</evidence>
<sequence length="75" mass="8504">GFARYLGKRSAFVAESWGVLEALKHARRLGLQAIELNIDSMAVFQVLKKDGTSSVISYLLVKNIRRLLDLNWEVK</sequence>
<keyword evidence="3" id="KW-1185">Reference proteome</keyword>
<dbReference type="PANTHER" id="PTHR47723:SF19">
    <property type="entry name" value="POLYNUCLEOTIDYL TRANSFERASE, RIBONUCLEASE H-LIKE SUPERFAMILY PROTEIN"/>
    <property type="match status" value="1"/>
</dbReference>
<organism evidence="2 3">
    <name type="scientific">Trifolium medium</name>
    <dbReference type="NCBI Taxonomy" id="97028"/>
    <lineage>
        <taxon>Eukaryota</taxon>
        <taxon>Viridiplantae</taxon>
        <taxon>Streptophyta</taxon>
        <taxon>Embryophyta</taxon>
        <taxon>Tracheophyta</taxon>
        <taxon>Spermatophyta</taxon>
        <taxon>Magnoliopsida</taxon>
        <taxon>eudicotyledons</taxon>
        <taxon>Gunneridae</taxon>
        <taxon>Pentapetalae</taxon>
        <taxon>rosids</taxon>
        <taxon>fabids</taxon>
        <taxon>Fabales</taxon>
        <taxon>Fabaceae</taxon>
        <taxon>Papilionoideae</taxon>
        <taxon>50 kb inversion clade</taxon>
        <taxon>NPAAA clade</taxon>
        <taxon>Hologalegina</taxon>
        <taxon>IRL clade</taxon>
        <taxon>Trifolieae</taxon>
        <taxon>Trifolium</taxon>
    </lineage>
</organism>
<dbReference type="InterPro" id="IPR012337">
    <property type="entry name" value="RNaseH-like_sf"/>
</dbReference>
<protein>
    <submittedName>
        <fullName evidence="2">Ribonuclease H protein</fullName>
    </submittedName>
</protein>
<evidence type="ECO:0000259" key="1">
    <source>
        <dbReference type="Pfam" id="PF13456"/>
    </source>
</evidence>
<feature type="non-terminal residue" evidence="2">
    <location>
        <position position="75"/>
    </location>
</feature>
<dbReference type="InterPro" id="IPR036397">
    <property type="entry name" value="RNaseH_sf"/>
</dbReference>
<dbReference type="GO" id="GO:0004523">
    <property type="term" value="F:RNA-DNA hybrid ribonuclease activity"/>
    <property type="evidence" value="ECO:0007669"/>
    <property type="project" value="InterPro"/>
</dbReference>
<dbReference type="Gene3D" id="3.30.420.10">
    <property type="entry name" value="Ribonuclease H-like superfamily/Ribonuclease H"/>
    <property type="match status" value="1"/>
</dbReference>
<dbReference type="Proteomes" id="UP000265520">
    <property type="component" value="Unassembled WGS sequence"/>
</dbReference>
<dbReference type="Pfam" id="PF13456">
    <property type="entry name" value="RVT_3"/>
    <property type="match status" value="1"/>
</dbReference>
<dbReference type="SUPFAM" id="SSF53098">
    <property type="entry name" value="Ribonuclease H-like"/>
    <property type="match status" value="1"/>
</dbReference>
<comment type="caution">
    <text evidence="2">The sequence shown here is derived from an EMBL/GenBank/DDBJ whole genome shotgun (WGS) entry which is preliminary data.</text>
</comment>